<feature type="compositionally biased region" description="Basic and acidic residues" evidence="1">
    <location>
        <begin position="306"/>
        <end position="318"/>
    </location>
</feature>
<reference evidence="2" key="1">
    <citation type="journal article" date="2020" name="Stud. Mycol.">
        <title>101 Dothideomycetes genomes: a test case for predicting lifestyles and emergence of pathogens.</title>
        <authorList>
            <person name="Haridas S."/>
            <person name="Albert R."/>
            <person name="Binder M."/>
            <person name="Bloem J."/>
            <person name="Labutti K."/>
            <person name="Salamov A."/>
            <person name="Andreopoulos B."/>
            <person name="Baker S."/>
            <person name="Barry K."/>
            <person name="Bills G."/>
            <person name="Bluhm B."/>
            <person name="Cannon C."/>
            <person name="Castanera R."/>
            <person name="Culley D."/>
            <person name="Daum C."/>
            <person name="Ezra D."/>
            <person name="Gonzalez J."/>
            <person name="Henrissat B."/>
            <person name="Kuo A."/>
            <person name="Liang C."/>
            <person name="Lipzen A."/>
            <person name="Lutzoni F."/>
            <person name="Magnuson J."/>
            <person name="Mondo S."/>
            <person name="Nolan M."/>
            <person name="Ohm R."/>
            <person name="Pangilinan J."/>
            <person name="Park H.-J."/>
            <person name="Ramirez L."/>
            <person name="Alfaro M."/>
            <person name="Sun H."/>
            <person name="Tritt A."/>
            <person name="Yoshinaga Y."/>
            <person name="Zwiers L.-H."/>
            <person name="Turgeon B."/>
            <person name="Goodwin S."/>
            <person name="Spatafora J."/>
            <person name="Crous P."/>
            <person name="Grigoriev I."/>
        </authorList>
    </citation>
    <scope>NUCLEOTIDE SEQUENCE</scope>
    <source>
        <strain evidence="2">CBS 130266</strain>
    </source>
</reference>
<feature type="compositionally biased region" description="Polar residues" evidence="1">
    <location>
        <begin position="414"/>
        <end position="424"/>
    </location>
</feature>
<sequence length="460" mass="50672">MGNKNQQQTAGREMPAVVRDLASGATNAQPTRNTTSHSSSPNTQFHASSKSRIFTPRHSEALQNTPSATISLSNSVPVAQASGSSPRARENTPAIKAAVPAPTPQAIKKSGSHRSRSRVPSFGSASTVTLSDHVFETLTIPAELEHGGYKSATLIWATPLEWVQDPSLINRAEKVWGKLPAEPEEIGYHVLGVYTNNGNGLQFKNPAYWCKLSMLELFPRHNERGGTDLQPEIFCIRAPGKTTELAKNANIKLDLFHVHFQHIDEHWGHVPEEYMDPLEHAYVKATVGARNIAKSIEWEETSVHTQSDHEEPIMEQKPEPPMATALGNFGLNLNTEVTKRPHEETTLSDDAINGGQGNCKTKRVKLSHNKSSVDSEDFESHSDEFLSADEDVDGPHQAHKPPKDATKETECSRARSSPALSHTSFEIYEATPPPEIASGDHDQQGNQHSQYLEVNRVEHR</sequence>
<evidence type="ECO:0000256" key="1">
    <source>
        <dbReference type="SAM" id="MobiDB-lite"/>
    </source>
</evidence>
<feature type="region of interest" description="Disordered" evidence="1">
    <location>
        <begin position="66"/>
        <end position="124"/>
    </location>
</feature>
<accession>A0A9P4NN05</accession>
<dbReference type="AlphaFoldDB" id="A0A9P4NN05"/>
<feature type="region of interest" description="Disordered" evidence="1">
    <location>
        <begin position="341"/>
        <end position="460"/>
    </location>
</feature>
<comment type="caution">
    <text evidence="2">The sequence shown here is derived from an EMBL/GenBank/DDBJ whole genome shotgun (WGS) entry which is preliminary data.</text>
</comment>
<feature type="region of interest" description="Disordered" evidence="1">
    <location>
        <begin position="1"/>
        <end position="53"/>
    </location>
</feature>
<feature type="compositionally biased region" description="Polar residues" evidence="1">
    <location>
        <begin position="1"/>
        <end position="10"/>
    </location>
</feature>
<dbReference type="Proteomes" id="UP000800235">
    <property type="component" value="Unassembled WGS sequence"/>
</dbReference>
<keyword evidence="3" id="KW-1185">Reference proteome</keyword>
<evidence type="ECO:0000313" key="2">
    <source>
        <dbReference type="EMBL" id="KAF2427853.1"/>
    </source>
</evidence>
<feature type="compositionally biased region" description="Polar residues" evidence="1">
    <location>
        <begin position="66"/>
        <end position="85"/>
    </location>
</feature>
<feature type="region of interest" description="Disordered" evidence="1">
    <location>
        <begin position="300"/>
        <end position="327"/>
    </location>
</feature>
<gene>
    <name evidence="2" type="ORF">EJ08DRAFT_662713</name>
</gene>
<organism evidence="2 3">
    <name type="scientific">Tothia fuscella</name>
    <dbReference type="NCBI Taxonomy" id="1048955"/>
    <lineage>
        <taxon>Eukaryota</taxon>
        <taxon>Fungi</taxon>
        <taxon>Dikarya</taxon>
        <taxon>Ascomycota</taxon>
        <taxon>Pezizomycotina</taxon>
        <taxon>Dothideomycetes</taxon>
        <taxon>Pleosporomycetidae</taxon>
        <taxon>Venturiales</taxon>
        <taxon>Cylindrosympodiaceae</taxon>
        <taxon>Tothia</taxon>
    </lineage>
</organism>
<proteinExistence type="predicted"/>
<feature type="compositionally biased region" description="Basic and acidic residues" evidence="1">
    <location>
        <begin position="393"/>
        <end position="413"/>
    </location>
</feature>
<protein>
    <submittedName>
        <fullName evidence="2">Uncharacterized protein</fullName>
    </submittedName>
</protein>
<name>A0A9P4NN05_9PEZI</name>
<dbReference type="EMBL" id="MU007057">
    <property type="protein sequence ID" value="KAF2427853.1"/>
    <property type="molecule type" value="Genomic_DNA"/>
</dbReference>
<evidence type="ECO:0000313" key="3">
    <source>
        <dbReference type="Proteomes" id="UP000800235"/>
    </source>
</evidence>
<feature type="compositionally biased region" description="Polar residues" evidence="1">
    <location>
        <begin position="24"/>
        <end position="52"/>
    </location>
</feature>